<dbReference type="Pfam" id="PF00962">
    <property type="entry name" value="A_deaminase"/>
    <property type="match status" value="1"/>
</dbReference>
<comment type="caution">
    <text evidence="8">The sequence shown here is derived from an EMBL/GenBank/DDBJ whole genome shotgun (WGS) entry which is preliminary data.</text>
</comment>
<dbReference type="GO" id="GO:0004000">
    <property type="term" value="F:adenosine deaminase activity"/>
    <property type="evidence" value="ECO:0007669"/>
    <property type="project" value="TreeGrafter"/>
</dbReference>
<dbReference type="GO" id="GO:0043103">
    <property type="term" value="P:hypoxanthine salvage"/>
    <property type="evidence" value="ECO:0007669"/>
    <property type="project" value="TreeGrafter"/>
</dbReference>
<evidence type="ECO:0000259" key="7">
    <source>
        <dbReference type="Pfam" id="PF00962"/>
    </source>
</evidence>
<dbReference type="GO" id="GO:0006154">
    <property type="term" value="P:adenosine catabolic process"/>
    <property type="evidence" value="ECO:0007669"/>
    <property type="project" value="TreeGrafter"/>
</dbReference>
<keyword evidence="6" id="KW-0862">Zinc</keyword>
<name>A0A645I411_9ZZZZ</name>
<evidence type="ECO:0000256" key="1">
    <source>
        <dbReference type="ARBA" id="ARBA00001947"/>
    </source>
</evidence>
<dbReference type="GO" id="GO:0005829">
    <property type="term" value="C:cytosol"/>
    <property type="evidence" value="ECO:0007669"/>
    <property type="project" value="TreeGrafter"/>
</dbReference>
<dbReference type="SUPFAM" id="SSF51556">
    <property type="entry name" value="Metallo-dependent hydrolases"/>
    <property type="match status" value="1"/>
</dbReference>
<dbReference type="InterPro" id="IPR032466">
    <property type="entry name" value="Metal_Hydrolase"/>
</dbReference>
<accession>A0A645I411</accession>
<sequence>MHIVEDPEVMRLARNEGILLEMCPTSNVQTGAIAALSRHPLKQVLEAGIPACICTDDPQFSGITLSGEYRIAEKSLGVPRDMLIDMTQNAMRWIFNQNERLSL</sequence>
<gene>
    <name evidence="8" type="ORF">SDC9_193567</name>
</gene>
<dbReference type="InterPro" id="IPR001365">
    <property type="entry name" value="A_deaminase_dom"/>
</dbReference>
<dbReference type="Gene3D" id="3.20.20.140">
    <property type="entry name" value="Metal-dependent hydrolases"/>
    <property type="match status" value="1"/>
</dbReference>
<evidence type="ECO:0000256" key="6">
    <source>
        <dbReference type="ARBA" id="ARBA00022833"/>
    </source>
</evidence>
<dbReference type="GO" id="GO:0046103">
    <property type="term" value="P:inosine biosynthetic process"/>
    <property type="evidence" value="ECO:0007669"/>
    <property type="project" value="TreeGrafter"/>
</dbReference>
<feature type="domain" description="Adenosine deaminase" evidence="7">
    <location>
        <begin position="2"/>
        <end position="98"/>
    </location>
</feature>
<dbReference type="EMBL" id="VSSQ01106269">
    <property type="protein sequence ID" value="MPN45988.1"/>
    <property type="molecule type" value="Genomic_DNA"/>
</dbReference>
<keyword evidence="5 8" id="KW-0378">Hydrolase</keyword>
<evidence type="ECO:0000256" key="2">
    <source>
        <dbReference type="ARBA" id="ARBA00006676"/>
    </source>
</evidence>
<evidence type="ECO:0000256" key="3">
    <source>
        <dbReference type="ARBA" id="ARBA00012784"/>
    </source>
</evidence>
<reference evidence="8" key="1">
    <citation type="submission" date="2019-08" db="EMBL/GenBank/DDBJ databases">
        <authorList>
            <person name="Kucharzyk K."/>
            <person name="Murdoch R.W."/>
            <person name="Higgins S."/>
            <person name="Loffler F."/>
        </authorList>
    </citation>
    <scope>NUCLEOTIDE SEQUENCE</scope>
</reference>
<evidence type="ECO:0000313" key="8">
    <source>
        <dbReference type="EMBL" id="MPN45988.1"/>
    </source>
</evidence>
<dbReference type="GO" id="GO:0046872">
    <property type="term" value="F:metal ion binding"/>
    <property type="evidence" value="ECO:0007669"/>
    <property type="project" value="UniProtKB-KW"/>
</dbReference>
<keyword evidence="4" id="KW-0479">Metal-binding</keyword>
<evidence type="ECO:0000256" key="5">
    <source>
        <dbReference type="ARBA" id="ARBA00022801"/>
    </source>
</evidence>
<proteinExistence type="inferred from homology"/>
<dbReference type="PANTHER" id="PTHR11409">
    <property type="entry name" value="ADENOSINE DEAMINASE"/>
    <property type="match status" value="1"/>
</dbReference>
<organism evidence="8">
    <name type="scientific">bioreactor metagenome</name>
    <dbReference type="NCBI Taxonomy" id="1076179"/>
    <lineage>
        <taxon>unclassified sequences</taxon>
        <taxon>metagenomes</taxon>
        <taxon>ecological metagenomes</taxon>
    </lineage>
</organism>
<evidence type="ECO:0000256" key="4">
    <source>
        <dbReference type="ARBA" id="ARBA00022723"/>
    </source>
</evidence>
<dbReference type="InterPro" id="IPR006330">
    <property type="entry name" value="Ado/ade_deaminase"/>
</dbReference>
<comment type="cofactor">
    <cofactor evidence="1">
        <name>Zn(2+)</name>
        <dbReference type="ChEBI" id="CHEBI:29105"/>
    </cofactor>
</comment>
<protein>
    <recommendedName>
        <fullName evidence="3">adenosine deaminase</fullName>
        <ecNumber evidence="3">3.5.4.4</ecNumber>
    </recommendedName>
</protein>
<dbReference type="EC" id="3.5.4.4" evidence="3"/>
<comment type="similarity">
    <text evidence="2">Belongs to the metallo-dependent hydrolases superfamily. Adenosine and AMP deaminases family.</text>
</comment>
<dbReference type="PANTHER" id="PTHR11409:SF43">
    <property type="entry name" value="ADENOSINE DEAMINASE"/>
    <property type="match status" value="1"/>
</dbReference>
<dbReference type="AlphaFoldDB" id="A0A645I411"/>